<protein>
    <submittedName>
        <fullName evidence="2">Retrovirus-related Pol polyprotein from type-2 retrotransposable element R2DM</fullName>
    </submittedName>
</protein>
<dbReference type="PANTHER" id="PTHR35450:SF2">
    <property type="entry name" value="REVERSE TRANSCRIPTASE DOMAIN-CONTAINING PROTEIN"/>
    <property type="match status" value="1"/>
</dbReference>
<dbReference type="Pfam" id="PF00078">
    <property type="entry name" value="RVT_1"/>
    <property type="match status" value="1"/>
</dbReference>
<accession>A0ABQ7HVT7</accession>
<dbReference type="InterPro" id="IPR000477">
    <property type="entry name" value="RT_dom"/>
</dbReference>
<dbReference type="EMBL" id="SBIQ01000339">
    <property type="protein sequence ID" value="KAF7679681.1"/>
    <property type="molecule type" value="Genomic_DNA"/>
</dbReference>
<keyword evidence="3" id="KW-1185">Reference proteome</keyword>
<dbReference type="InterPro" id="IPR043502">
    <property type="entry name" value="DNA/RNA_pol_sf"/>
</dbReference>
<sequence>MLNLAINREYGHSLRATWIDVKKAFDSVEHEYLVACISKLGLSKRITCFLKEIIFKWNLKVKAGLETIFSKKVERGILQSDSLSQLFFVLCIDLLSRRLNERYPKVVVHAEEASHATNHLLFIDDLKLLSKDRIVMNSMVEEAESFFSGIGLEINRDKSATNDPLCEETSVYSMMQVFINT</sequence>
<reference evidence="2 3" key="1">
    <citation type="submission" date="2019-01" db="EMBL/GenBank/DDBJ databases">
        <title>Genomes sequencing and comparative genomics of infectious freshwater microsporidia, Cucumispora dikerogammari and Thelohania contejeani.</title>
        <authorList>
            <person name="Cormier A."/>
            <person name="Giraud I."/>
            <person name="Wattier R."/>
            <person name="Teixeira M."/>
            <person name="Grandjean F."/>
            <person name="Rigaud T."/>
            <person name="Cordaux R."/>
        </authorList>
    </citation>
    <scope>NUCLEOTIDE SEQUENCE [LARGE SCALE GENOMIC DNA]</scope>
    <source>
        <strain evidence="2">T1</strain>
        <tissue evidence="2">Spores</tissue>
    </source>
</reference>
<organism evidence="2 3">
    <name type="scientific">Astathelohania contejeani</name>
    <dbReference type="NCBI Taxonomy" id="164912"/>
    <lineage>
        <taxon>Eukaryota</taxon>
        <taxon>Fungi</taxon>
        <taxon>Fungi incertae sedis</taxon>
        <taxon>Microsporidia</taxon>
        <taxon>Astathelohaniidae</taxon>
        <taxon>Astathelohania</taxon>
    </lineage>
</organism>
<comment type="caution">
    <text evidence="2">The sequence shown here is derived from an EMBL/GenBank/DDBJ whole genome shotgun (WGS) entry which is preliminary data.</text>
</comment>
<dbReference type="SUPFAM" id="SSF56672">
    <property type="entry name" value="DNA/RNA polymerases"/>
    <property type="match status" value="1"/>
</dbReference>
<feature type="domain" description="Reverse transcriptase" evidence="1">
    <location>
        <begin position="1"/>
        <end position="177"/>
    </location>
</feature>
<evidence type="ECO:0000313" key="2">
    <source>
        <dbReference type="EMBL" id="KAF7679681.1"/>
    </source>
</evidence>
<name>A0ABQ7HVT7_9MICR</name>
<dbReference type="PROSITE" id="PS50878">
    <property type="entry name" value="RT_POL"/>
    <property type="match status" value="1"/>
</dbReference>
<dbReference type="Proteomes" id="UP001516464">
    <property type="component" value="Unassembled WGS sequence"/>
</dbReference>
<evidence type="ECO:0000259" key="1">
    <source>
        <dbReference type="PROSITE" id="PS50878"/>
    </source>
</evidence>
<evidence type="ECO:0000313" key="3">
    <source>
        <dbReference type="Proteomes" id="UP001516464"/>
    </source>
</evidence>
<proteinExistence type="predicted"/>
<gene>
    <name evidence="2" type="primary">pol_2</name>
    <name evidence="2" type="ORF">TCON_2517</name>
</gene>
<dbReference type="PANTHER" id="PTHR35450">
    <property type="entry name" value="REVERSE TRANSCRIPTASE DOMAIN-CONTAINING PROTEIN"/>
    <property type="match status" value="1"/>
</dbReference>